<feature type="compositionally biased region" description="Low complexity" evidence="1">
    <location>
        <begin position="27"/>
        <end position="64"/>
    </location>
</feature>
<evidence type="ECO:0000256" key="1">
    <source>
        <dbReference type="SAM" id="MobiDB-lite"/>
    </source>
</evidence>
<dbReference type="EMBL" id="JP009636">
    <property type="protein sequence ID" value="AER98233.1"/>
    <property type="molecule type" value="mRNA"/>
</dbReference>
<sequence>GKGGTRARGPQSAGRPCPPSAGRRFRSTTCARTSGSSSTARSTTSPNGPAGTQGASGSSGTTRGKMLRTPSSPSTV</sequence>
<evidence type="ECO:0000313" key="2">
    <source>
        <dbReference type="EMBL" id="AER98233.1"/>
    </source>
</evidence>
<accession>M1EQQ3</accession>
<reference evidence="2" key="1">
    <citation type="journal article" date="2013" name="J. Virol.">
        <title>Sequencing, annotation, and characterization of the influenza ferret infectome.</title>
        <authorList>
            <person name="Leon A.J."/>
            <person name="Banner D."/>
            <person name="Xu L."/>
            <person name="Ran L."/>
            <person name="Peng Z."/>
            <person name="Yi K."/>
            <person name="Chen C."/>
            <person name="Xu F."/>
            <person name="Huang J."/>
            <person name="Zhao Z."/>
            <person name="Lin Z."/>
            <person name="Huang S.H."/>
            <person name="Fang Y."/>
            <person name="Kelvin A.A."/>
            <person name="Ross T.M."/>
            <person name="Farooqui A."/>
            <person name="Kelvin D.J."/>
        </authorList>
    </citation>
    <scope>NUCLEOTIDE SEQUENCE</scope>
    <source>
        <tissue evidence="2">Lungs</tissue>
    </source>
</reference>
<proteinExistence type="evidence at transcript level"/>
<organism evidence="2">
    <name type="scientific">Mustela putorius furo</name>
    <name type="common">European domestic ferret</name>
    <name type="synonym">Mustela furo</name>
    <dbReference type="NCBI Taxonomy" id="9669"/>
    <lineage>
        <taxon>Eukaryota</taxon>
        <taxon>Metazoa</taxon>
        <taxon>Chordata</taxon>
        <taxon>Craniata</taxon>
        <taxon>Vertebrata</taxon>
        <taxon>Euteleostomi</taxon>
        <taxon>Mammalia</taxon>
        <taxon>Eutheria</taxon>
        <taxon>Laurasiatheria</taxon>
        <taxon>Carnivora</taxon>
        <taxon>Caniformia</taxon>
        <taxon>Musteloidea</taxon>
        <taxon>Mustelidae</taxon>
        <taxon>Mustelinae</taxon>
        <taxon>Mustela</taxon>
    </lineage>
</organism>
<feature type="non-terminal residue" evidence="2">
    <location>
        <position position="1"/>
    </location>
</feature>
<protein>
    <submittedName>
        <fullName evidence="2">Fatty acid desaturase 2</fullName>
    </submittedName>
</protein>
<feature type="region of interest" description="Disordered" evidence="1">
    <location>
        <begin position="1"/>
        <end position="76"/>
    </location>
</feature>
<feature type="non-terminal residue" evidence="2">
    <location>
        <position position="76"/>
    </location>
</feature>
<dbReference type="AlphaFoldDB" id="M1EQQ3"/>
<name>M1EQQ3_MUSPF</name>